<evidence type="ECO:0000313" key="1">
    <source>
        <dbReference type="Proteomes" id="UP000504603"/>
    </source>
</evidence>
<dbReference type="PANTHER" id="PTHR11439">
    <property type="entry name" value="GAG-POL-RELATED RETROTRANSPOSON"/>
    <property type="match status" value="1"/>
</dbReference>
<dbReference type="PANTHER" id="PTHR11439:SF503">
    <property type="entry name" value="CYSTEINE-RICH RLK (RECEPTOR-LIKE PROTEIN KINASE) 8"/>
    <property type="match status" value="1"/>
</dbReference>
<keyword evidence="1" id="KW-1185">Reference proteome</keyword>
<reference evidence="2" key="1">
    <citation type="submission" date="2025-08" db="UniProtKB">
        <authorList>
            <consortium name="RefSeq"/>
        </authorList>
    </citation>
    <scope>IDENTIFICATION</scope>
    <source>
        <strain evidence="2">OHB3-1</strain>
    </source>
</reference>
<gene>
    <name evidence="2" type="primary">LOC111022227</name>
</gene>
<sequence>MTDLGLMHYFLGMEIQQGQTEVFLYQKKYMREILKMFNMEECKSVNTLMIQKEKLQKDDGKKPVDENVYKSLVGCLMYLTSTRPDIMYTVGVLCRFLHCASKNHMVARMIVLRYLKGTLSFGIKFSKENFELQGYSDSDWAGSLDDMKSISSYCFTFGSGCFSWC</sequence>
<name>A0A6J1DLG6_MOMCH</name>
<dbReference type="KEGG" id="mcha:111022227"/>
<organism evidence="1 2">
    <name type="scientific">Momordica charantia</name>
    <name type="common">Bitter gourd</name>
    <name type="synonym">Balsam pear</name>
    <dbReference type="NCBI Taxonomy" id="3673"/>
    <lineage>
        <taxon>Eukaryota</taxon>
        <taxon>Viridiplantae</taxon>
        <taxon>Streptophyta</taxon>
        <taxon>Embryophyta</taxon>
        <taxon>Tracheophyta</taxon>
        <taxon>Spermatophyta</taxon>
        <taxon>Magnoliopsida</taxon>
        <taxon>eudicotyledons</taxon>
        <taxon>Gunneridae</taxon>
        <taxon>Pentapetalae</taxon>
        <taxon>rosids</taxon>
        <taxon>fabids</taxon>
        <taxon>Cucurbitales</taxon>
        <taxon>Cucurbitaceae</taxon>
        <taxon>Momordiceae</taxon>
        <taxon>Momordica</taxon>
    </lineage>
</organism>
<dbReference type="RefSeq" id="XP_022155095.1">
    <property type="nucleotide sequence ID" value="XM_022299403.1"/>
</dbReference>
<protein>
    <submittedName>
        <fullName evidence="2">Uncharacterized protein LOC111022227</fullName>
    </submittedName>
</protein>
<evidence type="ECO:0000313" key="2">
    <source>
        <dbReference type="RefSeq" id="XP_022155095.1"/>
    </source>
</evidence>
<dbReference type="OrthoDB" id="1922643at2759"/>
<accession>A0A6J1DLG6</accession>
<dbReference type="AlphaFoldDB" id="A0A6J1DLG6"/>
<dbReference type="GeneID" id="111022227"/>
<dbReference type="Proteomes" id="UP000504603">
    <property type="component" value="Unplaced"/>
</dbReference>
<proteinExistence type="predicted"/>